<feature type="compositionally biased region" description="Gly residues" evidence="1">
    <location>
        <begin position="1055"/>
        <end position="1064"/>
    </location>
</feature>
<sequence length="1144" mass="120233">MISPMASLVLTDIFETLPDQIMYPYAEPDDLQKHVFSSEVSSFNDRVGNTDADIMYVLPTPEEDGIWYQNNEEEVYLPLRGGKVENTSRLHSNLDLPVIGSLVYCESDALDHVATEAGDVSSPRGGREGLVVMTDVTRHLLEGFQLLDAHECEFIYTDPTTGSTAKYRSNLQLVPGLSFPRLNQALDGWVVIMRNEPIERAHYCTGSVATTYRSDGDDPVEVVYVHVNKHPEQSRQNLSAKGDKGFRERHCTHICVEEEQKNTLGTPDRDSNLDPLVTIGLVYYESSVLNHTATEVGYVEIILGDNGAVNITEAFYHVPVETGNTVSLLICDSTQSMSRATYCGAGRAAGFLYLAPSAHRYSNLGPPDIVGQLSLVQHKMQVHCRSLALVQGSVTMNCHPVIELLSRGQLNHLAQRRLRVFVEGVAQRTRLETLLGPERLVTTESLTVDTFTVTIHPTPGLGHPSSVQASSAIGRDMNLRTHASCADGAKLTGCFKTEGSIVSRSHEFSTNRLNGEDVETSNDVPPGVIVSSSNEVTSAASAQLSSTFPTDQVPVSRDTTDCTNERGADAQVVLLTGMEEGGCYSKEGAQCPCRSSLAAVTIQDSKHSNAGLEMNRPFLLRYFVVNKYRLSEAANQEGETVVYMVPGVWRSCDCTPHPNKSEALRRLQSSGPGGRGGAGAGPPSPLPLPVPTFSSSVISSSSLLLVRRRRPSLRGASSSGNSAQNNTITGGAEPTRAVQAILNPNNNITATASHVQNQQLQQRTGAVPNVQDNNLVIISCKDDDSCDEERSIPKSLSGPATLSATVQGYTDISPPISFNNVNSNKSMCVDLSSHRAGENLTQSATVKQNINCGNYAWAPSGPASNARWGIPHGLGLRGGGESTLNAGTSSWGASAGGSVSGSNSAAASNTSSWGAGSGQGQGGAAGQTQWSSGGGGSNRNSGGGSGGGSSQGPSSQQNTGECSTLTLPRVFYIAGYIQVCHCKKLCVCLRCLGAASKSSSQSGGQPTPQQPTPSQAPPGAQQGQNGSTSWAQAAGKGLPASSQGSGPNSTTSSSSGGGNGGGSAATGVSTAAGTAGSVVTGSSVTNTSTKQQLEQLNTMREALFSQDGWGGVSPATVMFISKLSIKTRAVEAGESEAILGGVRV</sequence>
<evidence type="ECO:0000256" key="1">
    <source>
        <dbReference type="SAM" id="MobiDB-lite"/>
    </source>
</evidence>
<name>A0A7R9FY35_TIMSH</name>
<feature type="region of interest" description="Disordered" evidence="1">
    <location>
        <begin position="998"/>
        <end position="1069"/>
    </location>
</feature>
<feature type="region of interest" description="Disordered" evidence="1">
    <location>
        <begin position="887"/>
        <end position="960"/>
    </location>
</feature>
<feature type="compositionally biased region" description="Low complexity" evidence="1">
    <location>
        <begin position="998"/>
        <end position="1007"/>
    </location>
</feature>
<proteinExistence type="predicted"/>
<feature type="compositionally biased region" description="Low complexity" evidence="1">
    <location>
        <begin position="713"/>
        <end position="726"/>
    </location>
</feature>
<feature type="region of interest" description="Disordered" evidence="1">
    <location>
        <begin position="664"/>
        <end position="688"/>
    </location>
</feature>
<feature type="region of interest" description="Disordered" evidence="1">
    <location>
        <begin position="543"/>
        <end position="562"/>
    </location>
</feature>
<evidence type="ECO:0000313" key="2">
    <source>
        <dbReference type="EMBL" id="CAD7258769.1"/>
    </source>
</evidence>
<organism evidence="2">
    <name type="scientific">Timema shepardi</name>
    <name type="common">Walking stick</name>
    <dbReference type="NCBI Taxonomy" id="629360"/>
    <lineage>
        <taxon>Eukaryota</taxon>
        <taxon>Metazoa</taxon>
        <taxon>Ecdysozoa</taxon>
        <taxon>Arthropoda</taxon>
        <taxon>Hexapoda</taxon>
        <taxon>Insecta</taxon>
        <taxon>Pterygota</taxon>
        <taxon>Neoptera</taxon>
        <taxon>Polyneoptera</taxon>
        <taxon>Phasmatodea</taxon>
        <taxon>Timematodea</taxon>
        <taxon>Timematoidea</taxon>
        <taxon>Timematidae</taxon>
        <taxon>Timema</taxon>
    </lineage>
</organism>
<feature type="compositionally biased region" description="Low complexity" evidence="1">
    <location>
        <begin position="951"/>
        <end position="960"/>
    </location>
</feature>
<feature type="compositionally biased region" description="Low complexity" evidence="1">
    <location>
        <begin position="1041"/>
        <end position="1054"/>
    </location>
</feature>
<feature type="compositionally biased region" description="Gly residues" evidence="1">
    <location>
        <begin position="915"/>
        <end position="925"/>
    </location>
</feature>
<accession>A0A7R9FY35</accession>
<feature type="region of interest" description="Disordered" evidence="1">
    <location>
        <begin position="709"/>
        <end position="731"/>
    </location>
</feature>
<reference evidence="2" key="1">
    <citation type="submission" date="2020-11" db="EMBL/GenBank/DDBJ databases">
        <authorList>
            <person name="Tran Van P."/>
        </authorList>
    </citation>
    <scope>NUCLEOTIDE SEQUENCE</scope>
</reference>
<protein>
    <submittedName>
        <fullName evidence="2">Uncharacterized protein</fullName>
    </submittedName>
</protein>
<feature type="compositionally biased region" description="Low complexity" evidence="1">
    <location>
        <begin position="900"/>
        <end position="914"/>
    </location>
</feature>
<gene>
    <name evidence="2" type="ORF">TSIB3V08_LOCUS2990</name>
</gene>
<feature type="compositionally biased region" description="Gly residues" evidence="1">
    <location>
        <begin position="671"/>
        <end position="680"/>
    </location>
</feature>
<dbReference type="EMBL" id="OC000957">
    <property type="protein sequence ID" value="CAD7258769.1"/>
    <property type="molecule type" value="Genomic_DNA"/>
</dbReference>
<feature type="compositionally biased region" description="Low complexity" evidence="1">
    <location>
        <begin position="1017"/>
        <end position="1027"/>
    </location>
</feature>
<feature type="compositionally biased region" description="Gly residues" evidence="1">
    <location>
        <begin position="932"/>
        <end position="950"/>
    </location>
</feature>
<dbReference type="AlphaFoldDB" id="A0A7R9FY35"/>